<dbReference type="CDD" id="cd06578">
    <property type="entry name" value="HemD"/>
    <property type="match status" value="1"/>
</dbReference>
<evidence type="ECO:0000313" key="12">
    <source>
        <dbReference type="Proteomes" id="UP000256774"/>
    </source>
</evidence>
<dbReference type="UniPathway" id="UPA00251">
    <property type="reaction ID" value="UER00320"/>
</dbReference>
<evidence type="ECO:0000256" key="1">
    <source>
        <dbReference type="ARBA" id="ARBA00004772"/>
    </source>
</evidence>
<reference evidence="11 12" key="1">
    <citation type="submission" date="2018-08" db="EMBL/GenBank/DDBJ databases">
        <title>Genomic Encyclopedia of Type Strains, Phase IV (KMG-IV): sequencing the most valuable type-strain genomes for metagenomic binning, comparative biology and taxonomic classification.</title>
        <authorList>
            <person name="Goeker M."/>
        </authorList>
    </citation>
    <scope>NUCLEOTIDE SEQUENCE [LARGE SCALE GENOMIC DNA]</scope>
    <source>
        <strain evidence="11 12">DSM 26022</strain>
    </source>
</reference>
<dbReference type="SUPFAM" id="SSF69618">
    <property type="entry name" value="HemD-like"/>
    <property type="match status" value="1"/>
</dbReference>
<dbReference type="EMBL" id="QUNR01000001">
    <property type="protein sequence ID" value="REH40037.1"/>
    <property type="molecule type" value="Genomic_DNA"/>
</dbReference>
<dbReference type="GO" id="GO:0004852">
    <property type="term" value="F:uroporphyrinogen-III synthase activity"/>
    <property type="evidence" value="ECO:0007669"/>
    <property type="project" value="UniProtKB-UniRule"/>
</dbReference>
<proteinExistence type="inferred from homology"/>
<evidence type="ECO:0000259" key="10">
    <source>
        <dbReference type="Pfam" id="PF02602"/>
    </source>
</evidence>
<evidence type="ECO:0000256" key="3">
    <source>
        <dbReference type="ARBA" id="ARBA00013109"/>
    </source>
</evidence>
<keyword evidence="4 9" id="KW-0456">Lyase</keyword>
<evidence type="ECO:0000256" key="9">
    <source>
        <dbReference type="RuleBase" id="RU366031"/>
    </source>
</evidence>
<dbReference type="Proteomes" id="UP000256774">
    <property type="component" value="Unassembled WGS sequence"/>
</dbReference>
<evidence type="ECO:0000256" key="7">
    <source>
        <dbReference type="ARBA" id="ARBA00040167"/>
    </source>
</evidence>
<evidence type="ECO:0000313" key="11">
    <source>
        <dbReference type="EMBL" id="REH40037.1"/>
    </source>
</evidence>
<dbReference type="InterPro" id="IPR036108">
    <property type="entry name" value="4pyrrol_syn_uPrphyn_synt_sf"/>
</dbReference>
<dbReference type="RefSeq" id="WP_116207111.1">
    <property type="nucleotide sequence ID" value="NZ_QUNR01000001.1"/>
</dbReference>
<dbReference type="PANTHER" id="PTHR38042:SF1">
    <property type="entry name" value="UROPORPHYRINOGEN-III SYNTHASE, CHLOROPLASTIC"/>
    <property type="match status" value="1"/>
</dbReference>
<comment type="caution">
    <text evidence="11">The sequence shown here is derived from an EMBL/GenBank/DDBJ whole genome shotgun (WGS) entry which is preliminary data.</text>
</comment>
<feature type="domain" description="Tetrapyrrole biosynthesis uroporphyrinogen III synthase" evidence="10">
    <location>
        <begin position="14"/>
        <end position="232"/>
    </location>
</feature>
<comment type="similarity">
    <text evidence="2 9">Belongs to the uroporphyrinogen-III synthase family.</text>
</comment>
<gene>
    <name evidence="11" type="ORF">DFR26_0235</name>
</gene>
<dbReference type="GO" id="GO:0006782">
    <property type="term" value="P:protoporphyrinogen IX biosynthetic process"/>
    <property type="evidence" value="ECO:0007669"/>
    <property type="project" value="UniProtKB-UniRule"/>
</dbReference>
<dbReference type="InterPro" id="IPR039793">
    <property type="entry name" value="UROS/Hem4"/>
</dbReference>
<comment type="function">
    <text evidence="6 9">Catalyzes cyclization of the linear tetrapyrrole, hydroxymethylbilane, to the macrocyclic uroporphyrinogen III.</text>
</comment>
<comment type="catalytic activity">
    <reaction evidence="8 9">
        <text>hydroxymethylbilane = uroporphyrinogen III + H2O</text>
        <dbReference type="Rhea" id="RHEA:18965"/>
        <dbReference type="ChEBI" id="CHEBI:15377"/>
        <dbReference type="ChEBI" id="CHEBI:57308"/>
        <dbReference type="ChEBI" id="CHEBI:57845"/>
        <dbReference type="EC" id="4.2.1.75"/>
    </reaction>
</comment>
<keyword evidence="12" id="KW-1185">Reference proteome</keyword>
<evidence type="ECO:0000256" key="6">
    <source>
        <dbReference type="ARBA" id="ARBA00037589"/>
    </source>
</evidence>
<evidence type="ECO:0000256" key="8">
    <source>
        <dbReference type="ARBA" id="ARBA00048617"/>
    </source>
</evidence>
<dbReference type="GO" id="GO:0006780">
    <property type="term" value="P:uroporphyrinogen III biosynthetic process"/>
    <property type="evidence" value="ECO:0007669"/>
    <property type="project" value="UniProtKB-UniRule"/>
</dbReference>
<evidence type="ECO:0000256" key="2">
    <source>
        <dbReference type="ARBA" id="ARBA00008133"/>
    </source>
</evidence>
<evidence type="ECO:0000256" key="5">
    <source>
        <dbReference type="ARBA" id="ARBA00023244"/>
    </source>
</evidence>
<dbReference type="OrthoDB" id="9787650at2"/>
<protein>
    <recommendedName>
        <fullName evidence="7 9">Uroporphyrinogen-III synthase</fullName>
        <ecNumber evidence="3 9">4.2.1.75</ecNumber>
    </recommendedName>
</protein>
<organism evidence="11 12">
    <name type="scientific">Paraperlucidibaca baekdonensis</name>
    <dbReference type="NCBI Taxonomy" id="748120"/>
    <lineage>
        <taxon>Bacteria</taxon>
        <taxon>Pseudomonadati</taxon>
        <taxon>Pseudomonadota</taxon>
        <taxon>Gammaproteobacteria</taxon>
        <taxon>Moraxellales</taxon>
        <taxon>Moraxellaceae</taxon>
        <taxon>Paraperlucidibaca</taxon>
    </lineage>
</organism>
<dbReference type="PANTHER" id="PTHR38042">
    <property type="entry name" value="UROPORPHYRINOGEN-III SYNTHASE, CHLOROPLASTIC"/>
    <property type="match status" value="1"/>
</dbReference>
<dbReference type="AlphaFoldDB" id="A0A3E0H8K5"/>
<name>A0A3E0H8K5_9GAMM</name>
<dbReference type="Pfam" id="PF02602">
    <property type="entry name" value="HEM4"/>
    <property type="match status" value="1"/>
</dbReference>
<evidence type="ECO:0000256" key="4">
    <source>
        <dbReference type="ARBA" id="ARBA00023239"/>
    </source>
</evidence>
<comment type="pathway">
    <text evidence="1 9">Porphyrin-containing compound metabolism; protoporphyrin-IX biosynthesis; coproporphyrinogen-III from 5-aminolevulinate: step 3/4.</text>
</comment>
<keyword evidence="5 9" id="KW-0627">Porphyrin biosynthesis</keyword>
<dbReference type="Gene3D" id="3.40.50.10090">
    <property type="match status" value="2"/>
</dbReference>
<accession>A0A3E0H8K5</accession>
<dbReference type="InterPro" id="IPR003754">
    <property type="entry name" value="4pyrrol_synth_uPrphyn_synth"/>
</dbReference>
<sequence>MRILNPRPARQAAALTQTLRDAGHAVIELPLLAVEPLALSTQARAQIMALDRYDGVVFVSANAARYAVSAITDYWPQWPQPLPCVAVGQATAAVLEAEGLQVHIAAQEDSEGMLALAVLQQVAGQRWLVCRGEDGRELLPTTLRARGATVDTLALYRRFLPDAARGAWASCYPRPDAVILSSAMMWQNWQQIAGTEATQPWLITVSERLADRVRDAGAERVLCAGGAQPAHWLAAVQALAGE</sequence>
<dbReference type="EC" id="4.2.1.75" evidence="3 9"/>